<sequence>MPNSMFLGRPKRKYPLSLPKPKTFPTTAWKCYQKRQRLKRQNSGMKRTRSDAEEISEEQEEIKEKQTQLSNRCEAIGMQCDQLRKETALIVQQSARTQIRLALMFQILKARENHDFDKAAMLTAALREAIAREEQEMNASEK</sequence>
<feature type="region of interest" description="Disordered" evidence="1">
    <location>
        <begin position="39"/>
        <end position="61"/>
    </location>
</feature>
<evidence type="ECO:0000256" key="1">
    <source>
        <dbReference type="SAM" id="MobiDB-lite"/>
    </source>
</evidence>
<reference evidence="2 3" key="1">
    <citation type="journal article" date="2024" name="G3 (Bethesda)">
        <title>Genome assembly of Hibiscus sabdariffa L. provides insights into metabolisms of medicinal natural products.</title>
        <authorList>
            <person name="Kim T."/>
        </authorList>
    </citation>
    <scope>NUCLEOTIDE SEQUENCE [LARGE SCALE GENOMIC DNA]</scope>
    <source>
        <strain evidence="2">TK-2024</strain>
        <tissue evidence="2">Old leaves</tissue>
    </source>
</reference>
<dbReference type="Proteomes" id="UP001396334">
    <property type="component" value="Unassembled WGS sequence"/>
</dbReference>
<organism evidence="2 3">
    <name type="scientific">Hibiscus sabdariffa</name>
    <name type="common">roselle</name>
    <dbReference type="NCBI Taxonomy" id="183260"/>
    <lineage>
        <taxon>Eukaryota</taxon>
        <taxon>Viridiplantae</taxon>
        <taxon>Streptophyta</taxon>
        <taxon>Embryophyta</taxon>
        <taxon>Tracheophyta</taxon>
        <taxon>Spermatophyta</taxon>
        <taxon>Magnoliopsida</taxon>
        <taxon>eudicotyledons</taxon>
        <taxon>Gunneridae</taxon>
        <taxon>Pentapetalae</taxon>
        <taxon>rosids</taxon>
        <taxon>malvids</taxon>
        <taxon>Malvales</taxon>
        <taxon>Malvaceae</taxon>
        <taxon>Malvoideae</taxon>
        <taxon>Hibiscus</taxon>
    </lineage>
</organism>
<comment type="caution">
    <text evidence="2">The sequence shown here is derived from an EMBL/GenBank/DDBJ whole genome shotgun (WGS) entry which is preliminary data.</text>
</comment>
<keyword evidence="3" id="KW-1185">Reference proteome</keyword>
<dbReference type="PANTHER" id="PTHR48248">
    <property type="entry name" value="UVR DOMAIN-CONTAINING PROTEIN"/>
    <property type="match status" value="1"/>
</dbReference>
<gene>
    <name evidence="2" type="ORF">V6N11_042750</name>
</gene>
<evidence type="ECO:0000313" key="2">
    <source>
        <dbReference type="EMBL" id="KAK9005310.1"/>
    </source>
</evidence>
<feature type="region of interest" description="Disordered" evidence="1">
    <location>
        <begin position="1"/>
        <end position="21"/>
    </location>
</feature>
<accession>A0ABR2QXA8</accession>
<name>A0ABR2QXA8_9ROSI</name>
<protein>
    <submittedName>
        <fullName evidence="2">Uncharacterized protein</fullName>
    </submittedName>
</protein>
<proteinExistence type="predicted"/>
<evidence type="ECO:0000313" key="3">
    <source>
        <dbReference type="Proteomes" id="UP001396334"/>
    </source>
</evidence>
<dbReference type="PANTHER" id="PTHR48248:SF5">
    <property type="entry name" value="UVR DOMAIN-CONTAINING PROTEIN"/>
    <property type="match status" value="1"/>
</dbReference>
<dbReference type="EMBL" id="JBBPBN010000030">
    <property type="protein sequence ID" value="KAK9005310.1"/>
    <property type="molecule type" value="Genomic_DNA"/>
</dbReference>